<evidence type="ECO:0000256" key="4">
    <source>
        <dbReference type="ARBA" id="ARBA00022679"/>
    </source>
</evidence>
<evidence type="ECO:0000256" key="7">
    <source>
        <dbReference type="ARBA" id="ARBA00022989"/>
    </source>
</evidence>
<reference evidence="16 17" key="1">
    <citation type="submission" date="2019-08" db="EMBL/GenBank/DDBJ databases">
        <title>The genome of the soybean aphid Biotype 1, its phylome, world population structure and adaptation to the North American continent.</title>
        <authorList>
            <person name="Giordano R."/>
            <person name="Donthu R.K."/>
            <person name="Hernandez A.G."/>
            <person name="Wright C.L."/>
            <person name="Zimin A.V."/>
        </authorList>
    </citation>
    <scope>NUCLEOTIDE SEQUENCE [LARGE SCALE GENOMIC DNA]</scope>
    <source>
        <tissue evidence="16">Whole aphids</tissue>
    </source>
</reference>
<feature type="transmembrane region" description="Helical" evidence="13">
    <location>
        <begin position="102"/>
        <end position="124"/>
    </location>
</feature>
<keyword evidence="8 13" id="KW-0472">Membrane</keyword>
<evidence type="ECO:0000256" key="5">
    <source>
        <dbReference type="ARBA" id="ARBA00022692"/>
    </source>
</evidence>
<organism evidence="16 17">
    <name type="scientific">Aphis glycines</name>
    <name type="common">Soybean aphid</name>
    <dbReference type="NCBI Taxonomy" id="307491"/>
    <lineage>
        <taxon>Eukaryota</taxon>
        <taxon>Metazoa</taxon>
        <taxon>Ecdysozoa</taxon>
        <taxon>Arthropoda</taxon>
        <taxon>Hexapoda</taxon>
        <taxon>Insecta</taxon>
        <taxon>Pterygota</taxon>
        <taxon>Neoptera</taxon>
        <taxon>Paraneoptera</taxon>
        <taxon>Hemiptera</taxon>
        <taxon>Sternorrhyncha</taxon>
        <taxon>Aphidomorpha</taxon>
        <taxon>Aphidoidea</taxon>
        <taxon>Aphididae</taxon>
        <taxon>Aphidini</taxon>
        <taxon>Aphis</taxon>
        <taxon>Aphis</taxon>
    </lineage>
</organism>
<proteinExistence type="predicted"/>
<keyword evidence="5 13" id="KW-0812">Transmembrane</keyword>
<evidence type="ECO:0000313" key="17">
    <source>
        <dbReference type="Proteomes" id="UP000475862"/>
    </source>
</evidence>
<evidence type="ECO:0000256" key="13">
    <source>
        <dbReference type="SAM" id="Phobius"/>
    </source>
</evidence>
<keyword evidence="6" id="KW-0256">Endoplasmic reticulum</keyword>
<feature type="domain" description="Glycosyltransferase subfamily 4-like N-terminal" evidence="15">
    <location>
        <begin position="22"/>
        <end position="181"/>
    </location>
</feature>
<feature type="transmembrane region" description="Helical" evidence="13">
    <location>
        <begin position="70"/>
        <end position="90"/>
    </location>
</feature>
<comment type="caution">
    <text evidence="16">The sequence shown here is derived from an EMBL/GenBank/DDBJ whole genome shotgun (WGS) entry which is preliminary data.</text>
</comment>
<dbReference type="GO" id="GO:0004578">
    <property type="term" value="F:chitobiosyldiphosphodolichol beta-mannosyltransferase activity"/>
    <property type="evidence" value="ECO:0007669"/>
    <property type="project" value="UniProtKB-EC"/>
</dbReference>
<accession>A0A6G0TIF6</accession>
<evidence type="ECO:0000256" key="12">
    <source>
        <dbReference type="ARBA" id="ARBA00045071"/>
    </source>
</evidence>
<comment type="pathway">
    <text evidence="2">Protein modification; protein glycosylation.</text>
</comment>
<dbReference type="GO" id="GO:0005789">
    <property type="term" value="C:endoplasmic reticulum membrane"/>
    <property type="evidence" value="ECO:0007669"/>
    <property type="project" value="UniProtKB-SubCell"/>
</dbReference>
<dbReference type="InterPro" id="IPR028098">
    <property type="entry name" value="Glyco_trans_4-like_N"/>
</dbReference>
<keyword evidence="7 13" id="KW-1133">Transmembrane helix</keyword>
<comment type="subcellular location">
    <subcellularLocation>
        <location evidence="1">Endoplasmic reticulum membrane</location>
        <topology evidence="1">Single-pass membrane protein</topology>
    </subcellularLocation>
</comment>
<dbReference type="PANTHER" id="PTHR13036:SF0">
    <property type="entry name" value="CHITOBIOSYLDIPHOSPHODOLICHOL BETA-MANNOSYLTRANSFERASE"/>
    <property type="match status" value="1"/>
</dbReference>
<dbReference type="FunFam" id="3.40.50.2000:FF:000109">
    <property type="entry name" value="Chitobiosyldiphosphodolichol beta-mannosyltransferase"/>
    <property type="match status" value="1"/>
</dbReference>
<dbReference type="Gene3D" id="3.40.50.2000">
    <property type="entry name" value="Glycogen Phosphorylase B"/>
    <property type="match status" value="2"/>
</dbReference>
<evidence type="ECO:0000259" key="14">
    <source>
        <dbReference type="Pfam" id="PF00534"/>
    </source>
</evidence>
<dbReference type="Pfam" id="PF00534">
    <property type="entry name" value="Glycos_transf_1"/>
    <property type="match status" value="1"/>
</dbReference>
<comment type="catalytic activity">
    <reaction evidence="12">
        <text>an N,N'-diacetylchitobiosyl-diphospho-di-trans,poly-cis-dolichol + GDP-alpha-D-mannose = a beta-D-Man-(1-&gt;4)-beta-D-GlcNAc-(1-&gt;4)-alpha-D-GlcNAc-diphospho-di-trans,poly-cis-dolichol + GDP + H(+)</text>
        <dbReference type="Rhea" id="RHEA:13865"/>
        <dbReference type="Rhea" id="RHEA-COMP:19510"/>
        <dbReference type="Rhea" id="RHEA-COMP:19511"/>
        <dbReference type="ChEBI" id="CHEBI:15378"/>
        <dbReference type="ChEBI" id="CHEBI:57269"/>
        <dbReference type="ChEBI" id="CHEBI:57527"/>
        <dbReference type="ChEBI" id="CHEBI:58189"/>
        <dbReference type="ChEBI" id="CHEBI:58472"/>
        <dbReference type="EC" id="2.4.1.142"/>
    </reaction>
    <physiologicalReaction direction="left-to-right" evidence="12">
        <dbReference type="Rhea" id="RHEA:13866"/>
    </physiologicalReaction>
</comment>
<dbReference type="OrthoDB" id="614844at2759"/>
<dbReference type="InterPro" id="IPR026051">
    <property type="entry name" value="ALG1-like"/>
</dbReference>
<feature type="domain" description="Glycosyl transferase family 1" evidence="14">
    <location>
        <begin position="281"/>
        <end position="395"/>
    </location>
</feature>
<feature type="transmembrane region" description="Helical" evidence="13">
    <location>
        <begin position="130"/>
        <end position="151"/>
    </location>
</feature>
<evidence type="ECO:0000256" key="3">
    <source>
        <dbReference type="ARBA" id="ARBA00022676"/>
    </source>
</evidence>
<gene>
    <name evidence="16" type="ORF">AGLY_009134</name>
</gene>
<dbReference type="Pfam" id="PF13439">
    <property type="entry name" value="Glyco_transf_4"/>
    <property type="match status" value="1"/>
</dbReference>
<keyword evidence="4" id="KW-0808">Transferase</keyword>
<evidence type="ECO:0000259" key="15">
    <source>
        <dbReference type="Pfam" id="PF13439"/>
    </source>
</evidence>
<evidence type="ECO:0000256" key="10">
    <source>
        <dbReference type="ARBA" id="ARBA00031566"/>
    </source>
</evidence>
<evidence type="ECO:0000256" key="1">
    <source>
        <dbReference type="ARBA" id="ARBA00004389"/>
    </source>
</evidence>
<evidence type="ECO:0000256" key="8">
    <source>
        <dbReference type="ARBA" id="ARBA00023136"/>
    </source>
</evidence>
<dbReference type="Proteomes" id="UP000475862">
    <property type="component" value="Unassembled WGS sequence"/>
</dbReference>
<evidence type="ECO:0000256" key="9">
    <source>
        <dbReference type="ARBA" id="ARBA00031434"/>
    </source>
</evidence>
<dbReference type="SUPFAM" id="SSF53756">
    <property type="entry name" value="UDP-Glycosyltransferase/glycogen phosphorylase"/>
    <property type="match status" value="1"/>
</dbReference>
<evidence type="ECO:0000313" key="16">
    <source>
        <dbReference type="EMBL" id="KAE9533496.1"/>
    </source>
</evidence>
<evidence type="ECO:0000256" key="2">
    <source>
        <dbReference type="ARBA" id="ARBA00004922"/>
    </source>
</evidence>
<keyword evidence="17" id="KW-1185">Reference proteome</keyword>
<name>A0A6G0TIF6_APHGL</name>
<evidence type="ECO:0000256" key="11">
    <source>
        <dbReference type="ARBA" id="ARBA00033088"/>
    </source>
</evidence>
<dbReference type="AlphaFoldDB" id="A0A6G0TIF6"/>
<sequence length="435" mass="50231">MVKKNVCVVVLGDIGRSPRMQYHAQSLIRQGFNVDIVGYTDSPVLDDLKENATIIGVQKPFPFDEYVPRLIAFLFKVVWQTLTLFWAILVKRKSDIVLVQNPPAIPTLAVCWFYCLLVNAKFIIDWHNYAYSVLALTLGSNAPLVKLSLFYEHFFGRLADSNLCVTKAMKEDLHEKWNIEATTLYDRPGPQFKTITLTEKHYLLEKMKLNDFTELLESGEVRLKSDRPSLLVSSTSWTPDEDFSILLKALQIYLSLSCVILSKWFWFTFIVSEYDESDDIYPKLVCVITGRGPLKCHYQLMISKLKWNKVLIITPWLENNDYPILLACADLGVCLHASSSGLDLPMKVIDMYGVGLPVCAYDFKCLNELVRHNENGLVFSNENQLAMHIMTWFKNFPLQICEQRTRFCKEINNFRAIDWHTNWMNNAYPIFSNDN</sequence>
<dbReference type="PANTHER" id="PTHR13036">
    <property type="entry name" value="BETA1,4 MANNOSYLTRANSFERASE"/>
    <property type="match status" value="1"/>
</dbReference>
<dbReference type="InterPro" id="IPR001296">
    <property type="entry name" value="Glyco_trans_1"/>
</dbReference>
<evidence type="ECO:0000256" key="6">
    <source>
        <dbReference type="ARBA" id="ARBA00022824"/>
    </source>
</evidence>
<keyword evidence="3" id="KW-0328">Glycosyltransferase</keyword>
<dbReference type="EMBL" id="VYZN01000034">
    <property type="protein sequence ID" value="KAE9533496.1"/>
    <property type="molecule type" value="Genomic_DNA"/>
</dbReference>
<protein>
    <recommendedName>
        <fullName evidence="10">Beta-1,4-mannosyltransferase</fullName>
    </recommendedName>
    <alternativeName>
        <fullName evidence="11">GDP-Man:GlcNAc2-PP-dolichol mannosyltransferase</fullName>
    </alternativeName>
    <alternativeName>
        <fullName evidence="9">GDP-mannose-dolichol diphosphochitobiose mannosyltransferase</fullName>
    </alternativeName>
</protein>